<evidence type="ECO:0000256" key="2">
    <source>
        <dbReference type="SAM" id="Phobius"/>
    </source>
</evidence>
<feature type="compositionally biased region" description="Polar residues" evidence="1">
    <location>
        <begin position="1"/>
        <end position="12"/>
    </location>
</feature>
<dbReference type="STRING" id="1249481.D641_0107935"/>
<keyword evidence="2" id="KW-0812">Transmembrane</keyword>
<organism evidence="3 4">
    <name type="scientific">Brachybacterium muris UCD-AY4</name>
    <dbReference type="NCBI Taxonomy" id="1249481"/>
    <lineage>
        <taxon>Bacteria</taxon>
        <taxon>Bacillati</taxon>
        <taxon>Actinomycetota</taxon>
        <taxon>Actinomycetes</taxon>
        <taxon>Micrococcales</taxon>
        <taxon>Dermabacteraceae</taxon>
        <taxon>Brachybacterium</taxon>
    </lineage>
</organism>
<dbReference type="HOGENOM" id="CLU_1010737_0_0_11"/>
<feature type="transmembrane region" description="Helical" evidence="2">
    <location>
        <begin position="267"/>
        <end position="286"/>
    </location>
</feature>
<evidence type="ECO:0000256" key="1">
    <source>
        <dbReference type="SAM" id="MobiDB-lite"/>
    </source>
</evidence>
<comment type="caution">
    <text evidence="3">The sequence shown here is derived from an EMBL/GenBank/DDBJ whole genome shotgun (WGS) entry which is preliminary data.</text>
</comment>
<feature type="region of interest" description="Disordered" evidence="1">
    <location>
        <begin position="295"/>
        <end position="315"/>
    </location>
</feature>
<feature type="region of interest" description="Disordered" evidence="1">
    <location>
        <begin position="1"/>
        <end position="21"/>
    </location>
</feature>
<evidence type="ECO:0000313" key="4">
    <source>
        <dbReference type="Proteomes" id="UP000019754"/>
    </source>
</evidence>
<dbReference type="OrthoDB" id="4793224at2"/>
<reference evidence="3 4" key="1">
    <citation type="journal article" date="2013" name="Genome Announc.">
        <title>Draft genome sequence of an Actinobacterium, Brachybacterium muris strain UCD-AY4.</title>
        <authorList>
            <person name="Lo J.R."/>
            <person name="Lang J.M."/>
            <person name="Darling A.E."/>
            <person name="Eisen J.A."/>
            <person name="Coil D.A."/>
        </authorList>
    </citation>
    <scope>NUCLEOTIDE SEQUENCE [LARGE SCALE GENOMIC DNA]</scope>
    <source>
        <strain evidence="3 4">UCD-AY4</strain>
    </source>
</reference>
<dbReference type="Proteomes" id="UP000019754">
    <property type="component" value="Unassembled WGS sequence"/>
</dbReference>
<keyword evidence="2" id="KW-0472">Membrane</keyword>
<feature type="transmembrane region" description="Helical" evidence="2">
    <location>
        <begin position="175"/>
        <end position="198"/>
    </location>
</feature>
<dbReference type="EMBL" id="AORC01000009">
    <property type="protein sequence ID" value="EYT49347.1"/>
    <property type="molecule type" value="Genomic_DNA"/>
</dbReference>
<keyword evidence="4" id="KW-1185">Reference proteome</keyword>
<proteinExistence type="predicted"/>
<dbReference type="RefSeq" id="WP_017823120.1">
    <property type="nucleotide sequence ID" value="NZ_AORC01000009.1"/>
</dbReference>
<keyword evidence="2" id="KW-1133">Transmembrane helix</keyword>
<feature type="compositionally biased region" description="Acidic residues" evidence="1">
    <location>
        <begin position="306"/>
        <end position="315"/>
    </location>
</feature>
<evidence type="ECO:0000313" key="3">
    <source>
        <dbReference type="EMBL" id="EYT49347.1"/>
    </source>
</evidence>
<sequence>MATTQPAGTTTEPVDETSKQPQVTVYRGTVAGHTYVVRARHGVMDTWATVIIDGIFHDPRRESKPRTETVSVGSGAREAAGGEVSGEADGLAFSAEDYFMKVDYAVRRPDENGKLRIAERIRVSTAGLGGKGEVDVLGGAEGERMGGFYPTPLVPEKGSASWHREQRRIAHPARFALVSAAFTAAKYLIPLLGIGALFSGLLRPLREWVESLIRPPVEWIAELLRPVGEWIDAILEPIGRALAWLRETLLGWIPELSFSLPFDVPDWVFDVGIPVAFVLLVFWMTLGRLKRRRSQLGASDDAPSAPDDEPGGASD</sequence>
<gene>
    <name evidence="3" type="ORF">D641_0107935</name>
</gene>
<name>A0A022KXT4_9MICO</name>
<dbReference type="AlphaFoldDB" id="A0A022KXT4"/>
<feature type="region of interest" description="Disordered" evidence="1">
    <location>
        <begin position="60"/>
        <end position="83"/>
    </location>
</feature>
<protein>
    <submittedName>
        <fullName evidence="3">Uncharacterized protein</fullName>
    </submittedName>
</protein>
<accession>A0A022KXT4</accession>